<evidence type="ECO:0000256" key="7">
    <source>
        <dbReference type="SAM" id="Coils"/>
    </source>
</evidence>
<dbReference type="OrthoDB" id="6270329at2759"/>
<dbReference type="SUPFAM" id="SSF57850">
    <property type="entry name" value="RING/U-box"/>
    <property type="match status" value="1"/>
</dbReference>
<dbReference type="Pfam" id="PF13765">
    <property type="entry name" value="PRY"/>
    <property type="match status" value="1"/>
</dbReference>
<evidence type="ECO:0000259" key="9">
    <source>
        <dbReference type="PROSITE" id="PS50089"/>
    </source>
</evidence>
<evidence type="ECO:0000313" key="12">
    <source>
        <dbReference type="EMBL" id="KAG9277813.1"/>
    </source>
</evidence>
<feature type="compositionally biased region" description="Low complexity" evidence="8">
    <location>
        <begin position="496"/>
        <end position="505"/>
    </location>
</feature>
<keyword evidence="4" id="KW-0862">Zinc</keyword>
<reference evidence="12 13" key="1">
    <citation type="submission" date="2021-07" db="EMBL/GenBank/DDBJ databases">
        <authorList>
            <person name="Imarazene B."/>
            <person name="Zahm M."/>
            <person name="Klopp C."/>
            <person name="Cabau C."/>
            <person name="Beille S."/>
            <person name="Jouanno E."/>
            <person name="Castinel A."/>
            <person name="Lluch J."/>
            <person name="Gil L."/>
            <person name="Kuchtly C."/>
            <person name="Lopez Roques C."/>
            <person name="Donnadieu C."/>
            <person name="Parrinello H."/>
            <person name="Journot L."/>
            <person name="Du K."/>
            <person name="Schartl M."/>
            <person name="Retaux S."/>
            <person name="Guiguen Y."/>
        </authorList>
    </citation>
    <scope>NUCLEOTIDE SEQUENCE [LARGE SCALE GENOMIC DNA]</scope>
    <source>
        <strain evidence="12">Pach_M1</strain>
        <tissue evidence="12">Testis</tissue>
    </source>
</reference>
<keyword evidence="2" id="KW-0479">Metal-binding</keyword>
<feature type="domain" description="B box-type" evidence="10">
    <location>
        <begin position="171"/>
        <end position="211"/>
    </location>
</feature>
<evidence type="ECO:0000256" key="8">
    <source>
        <dbReference type="SAM" id="MobiDB-lite"/>
    </source>
</evidence>
<dbReference type="InterPro" id="IPR013083">
    <property type="entry name" value="Znf_RING/FYVE/PHD"/>
</dbReference>
<dbReference type="InterPro" id="IPR000315">
    <property type="entry name" value="Znf_B-box"/>
</dbReference>
<dbReference type="Pfam" id="PF00622">
    <property type="entry name" value="SPRY"/>
    <property type="match status" value="1"/>
</dbReference>
<sequence>MSSARLWTEEQFNCPVCLDLPTDPVTIPCGHSYCMDCIADHWDNEAQKSGTCSCPECRHTFDHRPQLCRNTMLAEAVEQLRSGNLSSSARESIRSAKQAASSAKAKAKPRPAQKQKQLPSSAVPCDRCQEPRAAVKTCLVCMASFCETHLKPHKTQAKLKGHELIAPTGDLTQKMCPEHKYLQEFYCRSCQIYVCWLCTSNQHKGHECVSTQAERTEKQKTLTVVQTENQQRLQERERELKEMKKVLETLKRSSDTVREESETVLSELQQSVQRMLELIEDVMLSSGQEKLMEAQEVVEKLESEIKQLKNKDTELKELVKCQDNIHFLKSYQCLCSPEVSELGIVCVNPEASFNPVRSIVLDLREKVENMCNQELDKINKSVFNTTAFTVADRQNGQKGILKLFSGKGGKNANSRTQGPPQLPSVSSRGPGTVPRTQTRSRNEPQVDRGTSSTRQSQRPSQTREERETDSWSVSSMRPRERQRREERETEREAESSSRTQSRQSRNAPDDQAADTWSIRSLRPQARQRREHKEQAPAPASAPAPAPASADTWSLSSIRPRDRQRKEERETVNGDLRSSTRSQHTPARQQPERQSDRWSLSSLLPRNRKKKQESVREATPSVQEEVESLNPASANPWGTPTVVNPGLFLDSPNDDITGNPFSTLREIDIDSIQAPEPRTRDEFLQYACELTLDPNTAHRRLALSDGDTKATLQATGQPYPDGPQRFDGWTQVLCLQPLSSTRCYWEVEWRGRGSSVGVASGSMPRKGSDVKAGLGYNGQSWSLELSDMCCAAMHGNQKEEIPVIYSPRVAVFLDRDAGTLAFYSVDDGLVPLYTFRGSFPQQLFAAFGVGSGVGVGLDFAMGQFSSTTDSIKICPL</sequence>
<dbReference type="SUPFAM" id="SSF49899">
    <property type="entry name" value="Concanavalin A-like lectins/glucanases"/>
    <property type="match status" value="1"/>
</dbReference>
<dbReference type="PROSITE" id="PS50188">
    <property type="entry name" value="B302_SPRY"/>
    <property type="match status" value="1"/>
</dbReference>
<feature type="region of interest" description="Disordered" evidence="8">
    <location>
        <begin position="84"/>
        <end position="124"/>
    </location>
</feature>
<dbReference type="PROSITE" id="PS50119">
    <property type="entry name" value="ZF_BBOX"/>
    <property type="match status" value="1"/>
</dbReference>
<evidence type="ECO:0000313" key="13">
    <source>
        <dbReference type="Proteomes" id="UP000752171"/>
    </source>
</evidence>
<dbReference type="PRINTS" id="PR01407">
    <property type="entry name" value="BUTYPHLNCDUF"/>
</dbReference>
<feature type="coiled-coil region" evidence="7">
    <location>
        <begin position="284"/>
        <end position="318"/>
    </location>
</feature>
<keyword evidence="7" id="KW-0175">Coiled coil</keyword>
<dbReference type="InterPro" id="IPR013320">
    <property type="entry name" value="ConA-like_dom_sf"/>
</dbReference>
<dbReference type="CDD" id="cd19802">
    <property type="entry name" value="Bbox1_TRIM8-like"/>
    <property type="match status" value="1"/>
</dbReference>
<dbReference type="PANTHER" id="PTHR25465">
    <property type="entry name" value="B-BOX DOMAIN CONTAINING"/>
    <property type="match status" value="1"/>
</dbReference>
<dbReference type="PROSITE" id="PS50089">
    <property type="entry name" value="ZF_RING_2"/>
    <property type="match status" value="1"/>
</dbReference>
<evidence type="ECO:0000256" key="2">
    <source>
        <dbReference type="ARBA" id="ARBA00022723"/>
    </source>
</evidence>
<evidence type="ECO:0000256" key="1">
    <source>
        <dbReference type="ARBA" id="ARBA00022588"/>
    </source>
</evidence>
<comment type="caution">
    <text evidence="12">The sequence shown here is derived from an EMBL/GenBank/DDBJ whole genome shotgun (WGS) entry which is preliminary data.</text>
</comment>
<dbReference type="EMBL" id="JAICCE010000005">
    <property type="protein sequence ID" value="KAG9277813.1"/>
    <property type="molecule type" value="Genomic_DNA"/>
</dbReference>
<dbReference type="InterPro" id="IPR001841">
    <property type="entry name" value="Znf_RING"/>
</dbReference>
<dbReference type="Pfam" id="PF15227">
    <property type="entry name" value="zf-C3HC4_4"/>
    <property type="match status" value="1"/>
</dbReference>
<feature type="compositionally biased region" description="Basic and acidic residues" evidence="8">
    <location>
        <begin position="558"/>
        <end position="571"/>
    </location>
</feature>
<dbReference type="Gene3D" id="3.30.160.60">
    <property type="entry name" value="Classic Zinc Finger"/>
    <property type="match status" value="1"/>
</dbReference>
<feature type="compositionally biased region" description="Low complexity" evidence="8">
    <location>
        <begin position="450"/>
        <end position="460"/>
    </location>
</feature>
<dbReference type="InterPro" id="IPR003879">
    <property type="entry name" value="Butyrophylin_SPRY"/>
</dbReference>
<organism evidence="12 13">
    <name type="scientific">Astyanax mexicanus</name>
    <name type="common">Blind cave fish</name>
    <name type="synonym">Astyanax fasciatus mexicanus</name>
    <dbReference type="NCBI Taxonomy" id="7994"/>
    <lineage>
        <taxon>Eukaryota</taxon>
        <taxon>Metazoa</taxon>
        <taxon>Chordata</taxon>
        <taxon>Craniata</taxon>
        <taxon>Vertebrata</taxon>
        <taxon>Euteleostomi</taxon>
        <taxon>Actinopterygii</taxon>
        <taxon>Neopterygii</taxon>
        <taxon>Teleostei</taxon>
        <taxon>Ostariophysi</taxon>
        <taxon>Characiformes</taxon>
        <taxon>Characoidei</taxon>
        <taxon>Acestrorhamphidae</taxon>
        <taxon>Acestrorhamphinae</taxon>
        <taxon>Astyanax</taxon>
    </lineage>
</organism>
<dbReference type="InterPro" id="IPR017907">
    <property type="entry name" value="Znf_RING_CS"/>
</dbReference>
<evidence type="ECO:0000256" key="6">
    <source>
        <dbReference type="PROSITE-ProRule" id="PRU00024"/>
    </source>
</evidence>
<keyword evidence="5" id="KW-0391">Immunity</keyword>
<dbReference type="SMART" id="SM00336">
    <property type="entry name" value="BBOX"/>
    <property type="match status" value="2"/>
</dbReference>
<dbReference type="Gene3D" id="3.30.40.10">
    <property type="entry name" value="Zinc/RING finger domain, C3HC4 (zinc finger)"/>
    <property type="match status" value="1"/>
</dbReference>
<dbReference type="SMART" id="SM00184">
    <property type="entry name" value="RING"/>
    <property type="match status" value="1"/>
</dbReference>
<dbReference type="Gene3D" id="4.10.830.40">
    <property type="match status" value="1"/>
</dbReference>
<dbReference type="InterPro" id="IPR051051">
    <property type="entry name" value="E3_ubiq-ligase_TRIM/RNF"/>
</dbReference>
<evidence type="ECO:0000259" key="11">
    <source>
        <dbReference type="PROSITE" id="PS50188"/>
    </source>
</evidence>
<dbReference type="SMART" id="SM00589">
    <property type="entry name" value="PRY"/>
    <property type="match status" value="1"/>
</dbReference>
<feature type="compositionally biased region" description="Polar residues" evidence="8">
    <location>
        <begin position="575"/>
        <end position="587"/>
    </location>
</feature>
<evidence type="ECO:0000259" key="10">
    <source>
        <dbReference type="PROSITE" id="PS50119"/>
    </source>
</evidence>
<evidence type="ECO:0000256" key="4">
    <source>
        <dbReference type="ARBA" id="ARBA00022833"/>
    </source>
</evidence>
<dbReference type="Pfam" id="PF25600">
    <property type="entry name" value="TRIM_CC"/>
    <property type="match status" value="1"/>
</dbReference>
<accession>A0A8T2M0I5</accession>
<feature type="compositionally biased region" description="Low complexity" evidence="8">
    <location>
        <begin position="95"/>
        <end position="104"/>
    </location>
</feature>
<dbReference type="Gene3D" id="2.60.120.920">
    <property type="match status" value="1"/>
</dbReference>
<evidence type="ECO:0000256" key="3">
    <source>
        <dbReference type="ARBA" id="ARBA00022771"/>
    </source>
</evidence>
<feature type="domain" description="RING-type" evidence="9">
    <location>
        <begin position="14"/>
        <end position="58"/>
    </location>
</feature>
<dbReference type="Pfam" id="PF00643">
    <property type="entry name" value="zf-B_box"/>
    <property type="match status" value="1"/>
</dbReference>
<dbReference type="PANTHER" id="PTHR25465:SF12">
    <property type="entry name" value="E3 UBIQUITIN_ISG15 LIGASE TRIM25 ISOFORM X1"/>
    <property type="match status" value="1"/>
</dbReference>
<dbReference type="InterPro" id="IPR043136">
    <property type="entry name" value="B30.2/SPRY_sf"/>
</dbReference>
<dbReference type="AlphaFoldDB" id="A0A8T2M0I5"/>
<dbReference type="GO" id="GO:0008270">
    <property type="term" value="F:zinc ion binding"/>
    <property type="evidence" value="ECO:0007669"/>
    <property type="project" value="UniProtKB-KW"/>
</dbReference>
<proteinExistence type="predicted"/>
<feature type="domain" description="B30.2/SPRY" evidence="11">
    <location>
        <begin position="669"/>
        <end position="865"/>
    </location>
</feature>
<protein>
    <recommendedName>
        <fullName evidence="14">Tripartite motif containing 25, like</fullName>
    </recommendedName>
</protein>
<feature type="coiled-coil region" evidence="7">
    <location>
        <begin position="226"/>
        <end position="260"/>
    </location>
</feature>
<dbReference type="SUPFAM" id="SSF57845">
    <property type="entry name" value="B-box zinc-binding domain"/>
    <property type="match status" value="1"/>
</dbReference>
<dbReference type="Proteomes" id="UP000752171">
    <property type="component" value="Unassembled WGS sequence"/>
</dbReference>
<dbReference type="InterPro" id="IPR058030">
    <property type="entry name" value="TRIM8/14/16/25/29/45/65_CC"/>
</dbReference>
<dbReference type="InterPro" id="IPR001870">
    <property type="entry name" value="B30.2/SPRY"/>
</dbReference>
<keyword evidence="1" id="KW-0399">Innate immunity</keyword>
<dbReference type="CDD" id="cd19769">
    <property type="entry name" value="Bbox2_TRIM16-like"/>
    <property type="match status" value="1"/>
</dbReference>
<evidence type="ECO:0000256" key="5">
    <source>
        <dbReference type="ARBA" id="ARBA00022859"/>
    </source>
</evidence>
<feature type="compositionally biased region" description="Polar residues" evidence="8">
    <location>
        <begin position="411"/>
        <end position="439"/>
    </location>
</feature>
<feature type="region of interest" description="Disordered" evidence="8">
    <location>
        <begin position="401"/>
        <end position="637"/>
    </location>
</feature>
<name>A0A8T2M0I5_ASTMX</name>
<dbReference type="GO" id="GO:0045087">
    <property type="term" value="P:innate immune response"/>
    <property type="evidence" value="ECO:0007669"/>
    <property type="project" value="UniProtKB-KW"/>
</dbReference>
<evidence type="ECO:0008006" key="14">
    <source>
        <dbReference type="Google" id="ProtNLM"/>
    </source>
</evidence>
<dbReference type="SMART" id="SM00449">
    <property type="entry name" value="SPRY"/>
    <property type="match status" value="1"/>
</dbReference>
<dbReference type="GO" id="GO:0005737">
    <property type="term" value="C:cytoplasm"/>
    <property type="evidence" value="ECO:0007669"/>
    <property type="project" value="UniProtKB-ARBA"/>
</dbReference>
<dbReference type="InterPro" id="IPR006574">
    <property type="entry name" value="PRY"/>
</dbReference>
<keyword evidence="3 6" id="KW-0863">Zinc-finger</keyword>
<feature type="compositionally biased region" description="Basic and acidic residues" evidence="8">
    <location>
        <begin position="477"/>
        <end position="495"/>
    </location>
</feature>
<dbReference type="InterPro" id="IPR003877">
    <property type="entry name" value="SPRY_dom"/>
</dbReference>
<gene>
    <name evidence="12" type="ORF">AMEX_G7859</name>
</gene>
<dbReference type="PROSITE" id="PS00518">
    <property type="entry name" value="ZF_RING_1"/>
    <property type="match status" value="1"/>
</dbReference>